<dbReference type="STRING" id="283909.R7UT02"/>
<dbReference type="Pfam" id="PF15479">
    <property type="entry name" value="DUF4639"/>
    <property type="match status" value="1"/>
</dbReference>
<feature type="region of interest" description="Disordered" evidence="1">
    <location>
        <begin position="1"/>
        <end position="27"/>
    </location>
</feature>
<evidence type="ECO:0000313" key="2">
    <source>
        <dbReference type="EMBL" id="ELU06521.1"/>
    </source>
</evidence>
<dbReference type="Proteomes" id="UP000014760">
    <property type="component" value="Unassembled WGS sequence"/>
</dbReference>
<dbReference type="OMA" id="ARQCVPY"/>
<organism evidence="2">
    <name type="scientific">Capitella teleta</name>
    <name type="common">Polychaete worm</name>
    <dbReference type="NCBI Taxonomy" id="283909"/>
    <lineage>
        <taxon>Eukaryota</taxon>
        <taxon>Metazoa</taxon>
        <taxon>Spiralia</taxon>
        <taxon>Lophotrochozoa</taxon>
        <taxon>Annelida</taxon>
        <taxon>Polychaeta</taxon>
        <taxon>Sedentaria</taxon>
        <taxon>Scolecida</taxon>
        <taxon>Capitellidae</taxon>
        <taxon>Capitella</taxon>
    </lineage>
</organism>
<feature type="compositionally biased region" description="Basic and acidic residues" evidence="1">
    <location>
        <begin position="201"/>
        <end position="213"/>
    </location>
</feature>
<dbReference type="EMBL" id="AMQN01007375">
    <property type="status" value="NOT_ANNOTATED_CDS"/>
    <property type="molecule type" value="Genomic_DNA"/>
</dbReference>
<dbReference type="AlphaFoldDB" id="R7UT02"/>
<reference evidence="2 4" key="2">
    <citation type="journal article" date="2013" name="Nature">
        <title>Insights into bilaterian evolution from three spiralian genomes.</title>
        <authorList>
            <person name="Simakov O."/>
            <person name="Marletaz F."/>
            <person name="Cho S.J."/>
            <person name="Edsinger-Gonzales E."/>
            <person name="Havlak P."/>
            <person name="Hellsten U."/>
            <person name="Kuo D.H."/>
            <person name="Larsson T."/>
            <person name="Lv J."/>
            <person name="Arendt D."/>
            <person name="Savage R."/>
            <person name="Osoegawa K."/>
            <person name="de Jong P."/>
            <person name="Grimwood J."/>
            <person name="Chapman J.A."/>
            <person name="Shapiro H."/>
            <person name="Aerts A."/>
            <person name="Otillar R.P."/>
            <person name="Terry A.Y."/>
            <person name="Boore J.L."/>
            <person name="Grigoriev I.V."/>
            <person name="Lindberg D.R."/>
            <person name="Seaver E.C."/>
            <person name="Weisblat D.A."/>
            <person name="Putnam N.H."/>
            <person name="Rokhsar D.S."/>
        </authorList>
    </citation>
    <scope>NUCLEOTIDE SEQUENCE</scope>
    <source>
        <strain evidence="2 4">I ESC-2004</strain>
    </source>
</reference>
<protein>
    <submittedName>
        <fullName evidence="2 3">Uncharacterized protein</fullName>
    </submittedName>
</protein>
<feature type="compositionally biased region" description="Polar residues" evidence="1">
    <location>
        <begin position="357"/>
        <end position="367"/>
    </location>
</feature>
<name>R7UT02_CAPTE</name>
<reference evidence="3" key="3">
    <citation type="submission" date="2015-06" db="UniProtKB">
        <authorList>
            <consortium name="EnsemblMetazoa"/>
        </authorList>
    </citation>
    <scope>IDENTIFICATION</scope>
</reference>
<dbReference type="InterPro" id="IPR028042">
    <property type="entry name" value="DUF4639"/>
</dbReference>
<accession>R7UT02</accession>
<reference evidence="4" key="1">
    <citation type="submission" date="2012-12" db="EMBL/GenBank/DDBJ databases">
        <authorList>
            <person name="Hellsten U."/>
            <person name="Grimwood J."/>
            <person name="Chapman J.A."/>
            <person name="Shapiro H."/>
            <person name="Aerts A."/>
            <person name="Otillar R.P."/>
            <person name="Terry A.Y."/>
            <person name="Boore J.L."/>
            <person name="Simakov O."/>
            <person name="Marletaz F."/>
            <person name="Cho S.-J."/>
            <person name="Edsinger-Gonzales E."/>
            <person name="Havlak P."/>
            <person name="Kuo D.-H."/>
            <person name="Larsson T."/>
            <person name="Lv J."/>
            <person name="Arendt D."/>
            <person name="Savage R."/>
            <person name="Osoegawa K."/>
            <person name="de Jong P."/>
            <person name="Lindberg D.R."/>
            <person name="Seaver E.C."/>
            <person name="Weisblat D.A."/>
            <person name="Putnam N.H."/>
            <person name="Grigoriev I.V."/>
            <person name="Rokhsar D.S."/>
        </authorList>
    </citation>
    <scope>NUCLEOTIDE SEQUENCE</scope>
    <source>
        <strain evidence="4">I ESC-2004</strain>
    </source>
</reference>
<gene>
    <name evidence="2" type="ORF">CAPTEDRAFT_218998</name>
</gene>
<evidence type="ECO:0000313" key="4">
    <source>
        <dbReference type="Proteomes" id="UP000014760"/>
    </source>
</evidence>
<keyword evidence="4" id="KW-1185">Reference proteome</keyword>
<feature type="compositionally biased region" description="Basic and acidic residues" evidence="1">
    <location>
        <begin position="159"/>
        <end position="179"/>
    </location>
</feature>
<evidence type="ECO:0000256" key="1">
    <source>
        <dbReference type="SAM" id="MobiDB-lite"/>
    </source>
</evidence>
<dbReference type="EnsemblMetazoa" id="CapteT218998">
    <property type="protein sequence ID" value="CapteP218998"/>
    <property type="gene ID" value="CapteG218998"/>
</dbReference>
<dbReference type="PANTHER" id="PTHR34438">
    <property type="entry name" value="SI:DKEY-97L20.6"/>
    <property type="match status" value="1"/>
</dbReference>
<feature type="compositionally biased region" description="Basic residues" evidence="1">
    <location>
        <begin position="337"/>
        <end position="347"/>
    </location>
</feature>
<feature type="region of interest" description="Disordered" evidence="1">
    <location>
        <begin position="329"/>
        <end position="387"/>
    </location>
</feature>
<dbReference type="PANTHER" id="PTHR34438:SF1">
    <property type="entry name" value="CHROMOSOME 2 OPEN READING FRAME 81"/>
    <property type="match status" value="1"/>
</dbReference>
<feature type="region of interest" description="Disordered" evidence="1">
    <location>
        <begin position="153"/>
        <end position="215"/>
    </location>
</feature>
<dbReference type="EMBL" id="KB300556">
    <property type="protein sequence ID" value="ELU06521.1"/>
    <property type="molecule type" value="Genomic_DNA"/>
</dbReference>
<sequence>MSRSTAAKSRAEKGGKSSSAATPAVSHEIVPGKYTDQDWNACLDHEEGDEFVLDIVGDVCSSAIDIIFQNYIEKQLVPYTVVQARDAIVQIIEWQFLARDNGESSVISECGWQQDEEPEPAITDCWAQGSVPHVIVSPRTPRDIKIENLDTVQEDVEENEGKGDTEIIREPTPEEKEEKAEEIEEPASSIPLEEPFQEEPDPVKQDEAKEPKSSAKPKIKFKPYRGKLKSGGLTKMAESLEETEMELMMKDYMKQYPTMTPDAHILQMPSSCHALVKLQNGRPPGKNREVLYDDMGNVVGVVKIDPERLPAHKVRTKFHVIDPEVDAAQKRLDNMRTGRHLKTKRTPHPPSEKRSHTSSTKSNVRNFSLSKASSKGSGGTTQEGMAVLPPPLIESMRVAPGVVVREGDRVKKGPKKHSDKVDLIAVATKRGLRPISMGAQIPTISLSDLLDHQTPVVKPIVDSRPVPPIASAVDSR</sequence>
<proteinExistence type="predicted"/>
<dbReference type="HOGENOM" id="CLU_610140_0_0_1"/>
<dbReference type="OrthoDB" id="193650at2759"/>
<evidence type="ECO:0000313" key="3">
    <source>
        <dbReference type="EnsemblMetazoa" id="CapteP218998"/>
    </source>
</evidence>